<evidence type="ECO:0000256" key="3">
    <source>
        <dbReference type="ARBA" id="ARBA00022606"/>
    </source>
</evidence>
<evidence type="ECO:0000256" key="6">
    <source>
        <dbReference type="ARBA" id="ARBA00022989"/>
    </source>
</evidence>
<dbReference type="OrthoDB" id="6617147at2759"/>
<keyword evidence="4 10" id="KW-0812">Transmembrane</keyword>
<evidence type="ECO:0000256" key="8">
    <source>
        <dbReference type="ARBA" id="ARBA00023170"/>
    </source>
</evidence>
<evidence type="ECO:0000256" key="1">
    <source>
        <dbReference type="ARBA" id="ARBA00004651"/>
    </source>
</evidence>
<keyword evidence="7 10" id="KW-0472">Membrane</keyword>
<feature type="transmembrane region" description="Helical" evidence="10">
    <location>
        <begin position="315"/>
        <end position="334"/>
    </location>
</feature>
<accession>A0A0N0BFR1</accession>
<evidence type="ECO:0000256" key="2">
    <source>
        <dbReference type="ARBA" id="ARBA00022475"/>
    </source>
</evidence>
<keyword evidence="5 10" id="KW-0552">Olfaction</keyword>
<keyword evidence="6 10" id="KW-1133">Transmembrane helix</keyword>
<protein>
    <recommendedName>
        <fullName evidence="10">Odorant receptor</fullName>
    </recommendedName>
</protein>
<keyword evidence="3 10" id="KW-0716">Sensory transduction</keyword>
<keyword evidence="8 10" id="KW-0675">Receptor</keyword>
<keyword evidence="9 10" id="KW-0807">Transducer</keyword>
<name>A0A0N0BFR1_9HYME</name>
<dbReference type="InterPro" id="IPR004117">
    <property type="entry name" value="7tm6_olfct_rcpt"/>
</dbReference>
<gene>
    <name evidence="11" type="ORF">WN51_13796</name>
</gene>
<dbReference type="GO" id="GO:0005886">
    <property type="term" value="C:plasma membrane"/>
    <property type="evidence" value="ECO:0007669"/>
    <property type="project" value="UniProtKB-SubCell"/>
</dbReference>
<comment type="subcellular location">
    <subcellularLocation>
        <location evidence="1 10">Cell membrane</location>
        <topology evidence="1 10">Multi-pass membrane protein</topology>
    </subcellularLocation>
</comment>
<reference evidence="11 12" key="1">
    <citation type="submission" date="2015-07" db="EMBL/GenBank/DDBJ databases">
        <title>The genome of Melipona quadrifasciata.</title>
        <authorList>
            <person name="Pan H."/>
            <person name="Kapheim K."/>
        </authorList>
    </citation>
    <scope>NUCLEOTIDE SEQUENCE [LARGE SCALE GENOMIC DNA]</scope>
    <source>
        <strain evidence="11">0111107301</strain>
        <tissue evidence="11">Whole body</tissue>
    </source>
</reference>
<dbReference type="Proteomes" id="UP000053105">
    <property type="component" value="Unassembled WGS sequence"/>
</dbReference>
<evidence type="ECO:0000313" key="11">
    <source>
        <dbReference type="EMBL" id="KOX73718.1"/>
    </source>
</evidence>
<evidence type="ECO:0000256" key="5">
    <source>
        <dbReference type="ARBA" id="ARBA00022725"/>
    </source>
</evidence>
<feature type="transmembrane region" description="Helical" evidence="10">
    <location>
        <begin position="53"/>
        <end position="75"/>
    </location>
</feature>
<organism evidence="11 12">
    <name type="scientific">Melipona quadrifasciata</name>
    <dbReference type="NCBI Taxonomy" id="166423"/>
    <lineage>
        <taxon>Eukaryota</taxon>
        <taxon>Metazoa</taxon>
        <taxon>Ecdysozoa</taxon>
        <taxon>Arthropoda</taxon>
        <taxon>Hexapoda</taxon>
        <taxon>Insecta</taxon>
        <taxon>Pterygota</taxon>
        <taxon>Neoptera</taxon>
        <taxon>Endopterygota</taxon>
        <taxon>Hymenoptera</taxon>
        <taxon>Apocrita</taxon>
        <taxon>Aculeata</taxon>
        <taxon>Apoidea</taxon>
        <taxon>Anthophila</taxon>
        <taxon>Apidae</taxon>
        <taxon>Melipona</taxon>
    </lineage>
</organism>
<evidence type="ECO:0000256" key="4">
    <source>
        <dbReference type="ARBA" id="ARBA00022692"/>
    </source>
</evidence>
<dbReference type="GO" id="GO:0004984">
    <property type="term" value="F:olfactory receptor activity"/>
    <property type="evidence" value="ECO:0007669"/>
    <property type="project" value="InterPro"/>
</dbReference>
<dbReference type="EMBL" id="KQ435794">
    <property type="protein sequence ID" value="KOX73718.1"/>
    <property type="molecule type" value="Genomic_DNA"/>
</dbReference>
<comment type="caution">
    <text evidence="10">Lacks conserved residue(s) required for the propagation of feature annotation.</text>
</comment>
<feature type="transmembrane region" description="Helical" evidence="10">
    <location>
        <begin position="199"/>
        <end position="225"/>
    </location>
</feature>
<keyword evidence="12" id="KW-1185">Reference proteome</keyword>
<dbReference type="AlphaFoldDB" id="A0A0N0BFR1"/>
<evidence type="ECO:0000256" key="10">
    <source>
        <dbReference type="RuleBase" id="RU351113"/>
    </source>
</evidence>
<sequence length="450" mass="51495">MHLSVQDEIDRRPQNLHYEKDIAYVTKYSKWILKSIGIWPAIVEGVARFLPKFAIGLSNFVLLFAIVPCILHITFEEKDTIVRLKLCGLLSFCCTSLMKYWALTLRKPRIKDCIEQVWTDWKQVELREDREMMLKYGRMGRNLAIVCIVFMYTGGTIYHSILQYTIGTFVDEHNRTIKPLVYPTYTALYDVQSSPIYELVYVLHCMCGYVMYSITAGACGLAALFATHACGQIDIVISRLNDLVHGKRNKATFNPNAQLIEIVQHHLRILRFSATVETMLQEVCFLEFVGSTFMICLLEYYCITDWQQSNTISLTTYMMLLVSLTFNIFILCYIGELLMEKSSSVGSSCFMTDWFHLPTKMIHGLILIIAVSNNPAKISAGRIVDLSLSTFGGVSSQIITGVLEFPPDYYYVMAHFDFDCISIVSVEEEFSKLLWDMCLLLSMSQQVPET</sequence>
<dbReference type="PANTHER" id="PTHR21137">
    <property type="entry name" value="ODORANT RECEPTOR"/>
    <property type="match status" value="1"/>
</dbReference>
<comment type="similarity">
    <text evidence="10">Belongs to the insect chemoreceptor superfamily. Heteromeric odorant receptor channel (TC 1.A.69) family.</text>
</comment>
<evidence type="ECO:0000313" key="12">
    <source>
        <dbReference type="Proteomes" id="UP000053105"/>
    </source>
</evidence>
<evidence type="ECO:0000256" key="9">
    <source>
        <dbReference type="ARBA" id="ARBA00023224"/>
    </source>
</evidence>
<proteinExistence type="inferred from homology"/>
<evidence type="ECO:0000256" key="7">
    <source>
        <dbReference type="ARBA" id="ARBA00023136"/>
    </source>
</evidence>
<keyword evidence="2" id="KW-1003">Cell membrane</keyword>
<dbReference type="GO" id="GO:0007165">
    <property type="term" value="P:signal transduction"/>
    <property type="evidence" value="ECO:0007669"/>
    <property type="project" value="UniProtKB-KW"/>
</dbReference>
<dbReference type="PANTHER" id="PTHR21137:SF35">
    <property type="entry name" value="ODORANT RECEPTOR 19A-RELATED"/>
    <property type="match status" value="1"/>
</dbReference>
<feature type="transmembrane region" description="Helical" evidence="10">
    <location>
        <begin position="142"/>
        <end position="161"/>
    </location>
</feature>
<dbReference type="GO" id="GO:0005549">
    <property type="term" value="F:odorant binding"/>
    <property type="evidence" value="ECO:0007669"/>
    <property type="project" value="InterPro"/>
</dbReference>
<dbReference type="Pfam" id="PF02949">
    <property type="entry name" value="7tm_6"/>
    <property type="match status" value="1"/>
</dbReference>